<reference evidence="1" key="1">
    <citation type="submission" date="2014-11" db="EMBL/GenBank/DDBJ databases">
        <authorList>
            <person name="Amaro Gonzalez C."/>
        </authorList>
    </citation>
    <scope>NUCLEOTIDE SEQUENCE</scope>
</reference>
<accession>A0A0E9WCV1</accession>
<dbReference type="AlphaFoldDB" id="A0A0E9WCV1"/>
<proteinExistence type="predicted"/>
<name>A0A0E9WCV1_ANGAN</name>
<reference evidence="1" key="2">
    <citation type="journal article" date="2015" name="Fish Shellfish Immunol.">
        <title>Early steps in the European eel (Anguilla anguilla)-Vibrio vulnificus interaction in the gills: Role of the RtxA13 toxin.</title>
        <authorList>
            <person name="Callol A."/>
            <person name="Pajuelo D."/>
            <person name="Ebbesson L."/>
            <person name="Teles M."/>
            <person name="MacKenzie S."/>
            <person name="Amaro C."/>
        </authorList>
    </citation>
    <scope>NUCLEOTIDE SEQUENCE</scope>
</reference>
<evidence type="ECO:0000313" key="1">
    <source>
        <dbReference type="EMBL" id="JAH88192.1"/>
    </source>
</evidence>
<dbReference type="EMBL" id="GBXM01020385">
    <property type="protein sequence ID" value="JAH88192.1"/>
    <property type="molecule type" value="Transcribed_RNA"/>
</dbReference>
<organism evidence="1">
    <name type="scientific">Anguilla anguilla</name>
    <name type="common">European freshwater eel</name>
    <name type="synonym">Muraena anguilla</name>
    <dbReference type="NCBI Taxonomy" id="7936"/>
    <lineage>
        <taxon>Eukaryota</taxon>
        <taxon>Metazoa</taxon>
        <taxon>Chordata</taxon>
        <taxon>Craniata</taxon>
        <taxon>Vertebrata</taxon>
        <taxon>Euteleostomi</taxon>
        <taxon>Actinopterygii</taxon>
        <taxon>Neopterygii</taxon>
        <taxon>Teleostei</taxon>
        <taxon>Anguilliformes</taxon>
        <taxon>Anguillidae</taxon>
        <taxon>Anguilla</taxon>
    </lineage>
</organism>
<protein>
    <submittedName>
        <fullName evidence="1">Uncharacterized protein</fullName>
    </submittedName>
</protein>
<sequence length="41" mass="4842">MLISSERQLGFDNRWQVRGCCSAHQIKVKAVSCYKWTMWPP</sequence>